<dbReference type="GO" id="GO:0003700">
    <property type="term" value="F:DNA-binding transcription factor activity"/>
    <property type="evidence" value="ECO:0007669"/>
    <property type="project" value="InterPro"/>
</dbReference>
<accession>A0A7J5BFL3</accession>
<dbReference type="SUPFAM" id="SSF46955">
    <property type="entry name" value="Putative DNA-binding domain"/>
    <property type="match status" value="1"/>
</dbReference>
<dbReference type="InterPro" id="IPR009061">
    <property type="entry name" value="DNA-bd_dom_put_sf"/>
</dbReference>
<protein>
    <submittedName>
        <fullName evidence="4">MerR family transcriptional regulator</fullName>
    </submittedName>
</protein>
<dbReference type="OrthoDB" id="5345718at2"/>
<keyword evidence="1" id="KW-0238">DNA-binding</keyword>
<dbReference type="PROSITE" id="PS50937">
    <property type="entry name" value="HTH_MERR_2"/>
    <property type="match status" value="1"/>
</dbReference>
<dbReference type="Proteomes" id="UP000433493">
    <property type="component" value="Unassembled WGS sequence"/>
</dbReference>
<dbReference type="AlphaFoldDB" id="A0A7J5BFL3"/>
<organism evidence="4 5">
    <name type="scientific">Gulosibacter chungangensis</name>
    <dbReference type="NCBI Taxonomy" id="979746"/>
    <lineage>
        <taxon>Bacteria</taxon>
        <taxon>Bacillati</taxon>
        <taxon>Actinomycetota</taxon>
        <taxon>Actinomycetes</taxon>
        <taxon>Micrococcales</taxon>
        <taxon>Microbacteriaceae</taxon>
        <taxon>Gulosibacter</taxon>
    </lineage>
</organism>
<dbReference type="GO" id="GO:0003677">
    <property type="term" value="F:DNA binding"/>
    <property type="evidence" value="ECO:0007669"/>
    <property type="project" value="UniProtKB-KW"/>
</dbReference>
<evidence type="ECO:0000256" key="2">
    <source>
        <dbReference type="SAM" id="Coils"/>
    </source>
</evidence>
<keyword evidence="5" id="KW-1185">Reference proteome</keyword>
<dbReference type="PANTHER" id="PTHR30204">
    <property type="entry name" value="REDOX-CYCLING DRUG-SENSING TRANSCRIPTIONAL ACTIVATOR SOXR"/>
    <property type="match status" value="1"/>
</dbReference>
<evidence type="ECO:0000256" key="1">
    <source>
        <dbReference type="ARBA" id="ARBA00023125"/>
    </source>
</evidence>
<dbReference type="Gene3D" id="1.10.1660.10">
    <property type="match status" value="1"/>
</dbReference>
<feature type="domain" description="HTH merR-type" evidence="3">
    <location>
        <begin position="15"/>
        <end position="83"/>
    </location>
</feature>
<evidence type="ECO:0000313" key="5">
    <source>
        <dbReference type="Proteomes" id="UP000433493"/>
    </source>
</evidence>
<keyword evidence="2" id="KW-0175">Coiled coil</keyword>
<dbReference type="InterPro" id="IPR047057">
    <property type="entry name" value="MerR_fam"/>
</dbReference>
<evidence type="ECO:0000259" key="3">
    <source>
        <dbReference type="PROSITE" id="PS50937"/>
    </source>
</evidence>
<dbReference type="PANTHER" id="PTHR30204:SF58">
    <property type="entry name" value="HTH-TYPE TRANSCRIPTIONAL REGULATOR YFMP"/>
    <property type="match status" value="1"/>
</dbReference>
<dbReference type="InterPro" id="IPR000551">
    <property type="entry name" value="MerR-type_HTH_dom"/>
</dbReference>
<name>A0A7J5BFL3_9MICO</name>
<evidence type="ECO:0000313" key="4">
    <source>
        <dbReference type="EMBL" id="KAB1645035.1"/>
    </source>
</evidence>
<gene>
    <name evidence="4" type="ORF">F8O05_01915</name>
</gene>
<comment type="caution">
    <text evidence="4">The sequence shown here is derived from an EMBL/GenBank/DDBJ whole genome shotgun (WGS) entry which is preliminary data.</text>
</comment>
<reference evidence="4 5" key="1">
    <citation type="submission" date="2019-09" db="EMBL/GenBank/DDBJ databases">
        <title>Phylogeny of genus Pseudoclavibacter and closely related genus.</title>
        <authorList>
            <person name="Li Y."/>
        </authorList>
    </citation>
    <scope>NUCLEOTIDE SEQUENCE [LARGE SCALE GENOMIC DNA]</scope>
    <source>
        <strain evidence="4 5">KCTC 13959</strain>
    </source>
</reference>
<sequence length="154" mass="17574">MTIPPTPNLDEDAPVFSIAIAAELAQMHPQTLRQYDRMGLVVPERTSGRVRRYSLVDIAKLREISELSEAGVSLEGILRIVELREEVRGLRKRMRELEHELAEERLERQRVFAAGHGEIVAIARGHRVRARSEVVLWNPRAAARYAAEQDEDED</sequence>
<dbReference type="EMBL" id="WBKB01000001">
    <property type="protein sequence ID" value="KAB1645035.1"/>
    <property type="molecule type" value="Genomic_DNA"/>
</dbReference>
<feature type="coiled-coil region" evidence="2">
    <location>
        <begin position="80"/>
        <end position="114"/>
    </location>
</feature>
<proteinExistence type="predicted"/>
<dbReference type="SMART" id="SM00422">
    <property type="entry name" value="HTH_MERR"/>
    <property type="match status" value="1"/>
</dbReference>
<dbReference type="RefSeq" id="WP_158051045.1">
    <property type="nucleotide sequence ID" value="NZ_WBKB01000001.1"/>
</dbReference>
<dbReference type="Pfam" id="PF13411">
    <property type="entry name" value="MerR_1"/>
    <property type="match status" value="1"/>
</dbReference>
<dbReference type="NCBIfam" id="NF047375">
    <property type="entry name" value="HeatShock_HspR"/>
    <property type="match status" value="1"/>
</dbReference>